<keyword evidence="2" id="KW-0812">Transmembrane</keyword>
<evidence type="ECO:0000313" key="3">
    <source>
        <dbReference type="EMBL" id="PMS20758.1"/>
    </source>
</evidence>
<reference evidence="3 4" key="1">
    <citation type="submission" date="2018-01" db="EMBL/GenBank/DDBJ databases">
        <title>Whole genome analyses suggest that Burkholderia sensu lato contains two further novel genera in the rhizoxinica-symbiotica group Mycetohabitans gen. nov., and Trinickia gen. nov.: implications for the evolution of diazotrophy and nodulation in the Burkholderiaceae.</title>
        <authorList>
            <person name="Estrada-de los Santos P."/>
            <person name="Palmer M."/>
            <person name="Chavez-Ramirez B."/>
            <person name="Beukes C."/>
            <person name="Steenkamp E.T."/>
            <person name="Hirsch A.M."/>
            <person name="Manyaka P."/>
            <person name="Maluk M."/>
            <person name="Lafos M."/>
            <person name="Crook M."/>
            <person name="Gross E."/>
            <person name="Simon M.F."/>
            <person name="Bueno dos Reis Junior F."/>
            <person name="Poole P.S."/>
            <person name="Venter S.N."/>
            <person name="James E.K."/>
        </authorList>
    </citation>
    <scope>NUCLEOTIDE SEQUENCE [LARGE SCALE GENOMIC DNA]</scope>
    <source>
        <strain evidence="3 4">GIMN1.004</strain>
    </source>
</reference>
<dbReference type="EMBL" id="PNYA01000007">
    <property type="protein sequence ID" value="PMS20758.1"/>
    <property type="molecule type" value="Genomic_DNA"/>
</dbReference>
<evidence type="ECO:0008006" key="5">
    <source>
        <dbReference type="Google" id="ProtNLM"/>
    </source>
</evidence>
<evidence type="ECO:0000313" key="4">
    <source>
        <dbReference type="Proteomes" id="UP000235616"/>
    </source>
</evidence>
<dbReference type="Proteomes" id="UP000235616">
    <property type="component" value="Unassembled WGS sequence"/>
</dbReference>
<feature type="region of interest" description="Disordered" evidence="1">
    <location>
        <begin position="201"/>
        <end position="229"/>
    </location>
</feature>
<dbReference type="AlphaFoldDB" id="A0A2N7VUC3"/>
<protein>
    <recommendedName>
        <fullName evidence="5">Fimbrial protein</fullName>
    </recommendedName>
</protein>
<name>A0A2N7VUC3_9BURK</name>
<sequence length="229" mass="23748">MSSIAVDGAAWAGADADAFSGFDAAAPAGRMAPAARHRRRHRHWIECAAATLAGALIAIGWASVGANDEGASARRALLERELAGLATPLAEVARLEQASAASRASAALGVARARPYVQLRALLDALSRESHGGVIVTRLRQTREGFELRILGQDSGACASWMARLASTGAWPGAQIVELKFVPAPGRAQSAGAVEATVRLPAAVSRRPSPAARGDPDERLDEPAPRGEP</sequence>
<feature type="transmembrane region" description="Helical" evidence="2">
    <location>
        <begin position="44"/>
        <end position="64"/>
    </location>
</feature>
<feature type="compositionally biased region" description="Low complexity" evidence="1">
    <location>
        <begin position="201"/>
        <end position="213"/>
    </location>
</feature>
<gene>
    <name evidence="3" type="ORF">C0Z18_09440</name>
</gene>
<dbReference type="OrthoDB" id="9938442at2"/>
<organism evidence="3 4">
    <name type="scientific">Trinickia dabaoshanensis</name>
    <dbReference type="NCBI Taxonomy" id="564714"/>
    <lineage>
        <taxon>Bacteria</taxon>
        <taxon>Pseudomonadati</taxon>
        <taxon>Pseudomonadota</taxon>
        <taxon>Betaproteobacteria</taxon>
        <taxon>Burkholderiales</taxon>
        <taxon>Burkholderiaceae</taxon>
        <taxon>Trinickia</taxon>
    </lineage>
</organism>
<evidence type="ECO:0000256" key="2">
    <source>
        <dbReference type="SAM" id="Phobius"/>
    </source>
</evidence>
<proteinExistence type="predicted"/>
<feature type="compositionally biased region" description="Basic and acidic residues" evidence="1">
    <location>
        <begin position="214"/>
        <end position="229"/>
    </location>
</feature>
<keyword evidence="2" id="KW-0472">Membrane</keyword>
<keyword evidence="2" id="KW-1133">Transmembrane helix</keyword>
<keyword evidence="4" id="KW-1185">Reference proteome</keyword>
<comment type="caution">
    <text evidence="3">The sequence shown here is derived from an EMBL/GenBank/DDBJ whole genome shotgun (WGS) entry which is preliminary data.</text>
</comment>
<dbReference type="RefSeq" id="WP_102645140.1">
    <property type="nucleotide sequence ID" value="NZ_PNYA01000007.1"/>
</dbReference>
<accession>A0A2N7VUC3</accession>
<evidence type="ECO:0000256" key="1">
    <source>
        <dbReference type="SAM" id="MobiDB-lite"/>
    </source>
</evidence>